<dbReference type="Pfam" id="PF00892">
    <property type="entry name" value="EamA"/>
    <property type="match status" value="2"/>
</dbReference>
<feature type="transmembrane region" description="Helical" evidence="6">
    <location>
        <begin position="245"/>
        <end position="265"/>
    </location>
</feature>
<evidence type="ECO:0000256" key="3">
    <source>
        <dbReference type="ARBA" id="ARBA00022692"/>
    </source>
</evidence>
<evidence type="ECO:0000313" key="8">
    <source>
        <dbReference type="EMBL" id="MBK4217731.1"/>
    </source>
</evidence>
<evidence type="ECO:0000256" key="6">
    <source>
        <dbReference type="SAM" id="Phobius"/>
    </source>
</evidence>
<evidence type="ECO:0000256" key="5">
    <source>
        <dbReference type="ARBA" id="ARBA00023136"/>
    </source>
</evidence>
<keyword evidence="9" id="KW-1185">Reference proteome</keyword>
<comment type="similarity">
    <text evidence="2">Belongs to the drug/metabolite transporter (DMT) superfamily. 10 TMS drug/metabolite exporter (DME) (TC 2.A.7.3) family.</text>
</comment>
<dbReference type="GO" id="GO:0016020">
    <property type="term" value="C:membrane"/>
    <property type="evidence" value="ECO:0007669"/>
    <property type="project" value="UniProtKB-SubCell"/>
</dbReference>
<dbReference type="InterPro" id="IPR037185">
    <property type="entry name" value="EmrE-like"/>
</dbReference>
<feature type="transmembrane region" description="Helical" evidence="6">
    <location>
        <begin position="92"/>
        <end position="119"/>
    </location>
</feature>
<dbReference type="InterPro" id="IPR000620">
    <property type="entry name" value="EamA_dom"/>
</dbReference>
<gene>
    <name evidence="8" type="ORF">JJJ17_17500</name>
</gene>
<dbReference type="EMBL" id="JAEPRQ010000008">
    <property type="protein sequence ID" value="MBK4217731.1"/>
    <property type="molecule type" value="Genomic_DNA"/>
</dbReference>
<feature type="transmembrane region" description="Helical" evidence="6">
    <location>
        <begin position="14"/>
        <end position="34"/>
    </location>
</feature>
<dbReference type="RefSeq" id="WP_200688776.1">
    <property type="nucleotide sequence ID" value="NZ_JAEPRQ010000008.1"/>
</dbReference>
<evidence type="ECO:0000256" key="2">
    <source>
        <dbReference type="ARBA" id="ARBA00009853"/>
    </source>
</evidence>
<keyword evidence="3 6" id="KW-0812">Transmembrane</keyword>
<protein>
    <submittedName>
        <fullName evidence="8">DMT family transporter</fullName>
    </submittedName>
</protein>
<evidence type="ECO:0000256" key="4">
    <source>
        <dbReference type="ARBA" id="ARBA00022989"/>
    </source>
</evidence>
<feature type="transmembrane region" description="Helical" evidence="6">
    <location>
        <begin position="46"/>
        <end position="64"/>
    </location>
</feature>
<comment type="subcellular location">
    <subcellularLocation>
        <location evidence="1">Membrane</location>
        <topology evidence="1">Multi-pass membrane protein</topology>
    </subcellularLocation>
</comment>
<keyword evidence="4 6" id="KW-1133">Transmembrane helix</keyword>
<dbReference type="AlphaFoldDB" id="A0A934SF44"/>
<evidence type="ECO:0000313" key="9">
    <source>
        <dbReference type="Proteomes" id="UP000640485"/>
    </source>
</evidence>
<keyword evidence="5 6" id="KW-0472">Membrane</keyword>
<feature type="transmembrane region" description="Helical" evidence="6">
    <location>
        <begin position="187"/>
        <end position="205"/>
    </location>
</feature>
<feature type="domain" description="EamA" evidence="7">
    <location>
        <begin position="15"/>
        <end position="146"/>
    </location>
</feature>
<feature type="domain" description="EamA" evidence="7">
    <location>
        <begin position="156"/>
        <end position="287"/>
    </location>
</feature>
<dbReference type="PANTHER" id="PTHR22911">
    <property type="entry name" value="ACYL-MALONYL CONDENSING ENZYME-RELATED"/>
    <property type="match status" value="1"/>
</dbReference>
<name>A0A934SF44_9RHOB</name>
<evidence type="ECO:0000256" key="1">
    <source>
        <dbReference type="ARBA" id="ARBA00004141"/>
    </source>
</evidence>
<feature type="transmembrane region" description="Helical" evidence="6">
    <location>
        <begin position="157"/>
        <end position="175"/>
    </location>
</feature>
<dbReference type="SUPFAM" id="SSF103481">
    <property type="entry name" value="Multidrug resistance efflux transporter EmrE"/>
    <property type="match status" value="2"/>
</dbReference>
<feature type="transmembrane region" description="Helical" evidence="6">
    <location>
        <begin position="271"/>
        <end position="288"/>
    </location>
</feature>
<comment type="caution">
    <text evidence="8">The sequence shown here is derived from an EMBL/GenBank/DDBJ whole genome shotgun (WGS) entry which is preliminary data.</text>
</comment>
<reference evidence="8" key="1">
    <citation type="submission" date="2021-01" db="EMBL/GenBank/DDBJ databases">
        <title>Paracoccus amoyensis sp. nov., isolated from the surface seawater along the coast of Xiamen Island, China.</title>
        <authorList>
            <person name="Lyu L."/>
        </authorList>
    </citation>
    <scope>NUCLEOTIDE SEQUENCE</scope>
    <source>
        <strain evidence="8">MJ17</strain>
    </source>
</reference>
<organism evidence="8 9">
    <name type="scientific">Paracoccus caeni</name>
    <dbReference type="NCBI Taxonomy" id="657651"/>
    <lineage>
        <taxon>Bacteria</taxon>
        <taxon>Pseudomonadati</taxon>
        <taxon>Pseudomonadota</taxon>
        <taxon>Alphaproteobacteria</taxon>
        <taxon>Rhodobacterales</taxon>
        <taxon>Paracoccaceae</taxon>
        <taxon>Paracoccus</taxon>
    </lineage>
</organism>
<proteinExistence type="inferred from homology"/>
<sequence>MTAETNPTEGTQPLIAAAWMMGAVAAFTLMAVAGREVSLELDTFELLAYRSAIGIVIIGAIIVLRRDWQAASFDHLGLHLTRNLIHFAAQNFWFFAIFTIPLAQVFALEFTAPLWVLVLSPFFLGERLTRTRGIAAAAGFAGALMVAQPGAAPITPGLISAALCAVGFALTYIVTKRLTNVTSTLAILWWMVVMQTALGFIAAGIDGDIALPSSQALPWLGILGITGLGAHFCIARALRVAPATLVMPFDFLRLPVVAVVGMVLYDEPLGLAVILGAALILGGNYFNVRAEAVRPRS</sequence>
<evidence type="ECO:0000259" key="7">
    <source>
        <dbReference type="Pfam" id="PF00892"/>
    </source>
</evidence>
<feature type="transmembrane region" description="Helical" evidence="6">
    <location>
        <begin position="217"/>
        <end position="238"/>
    </location>
</feature>
<dbReference type="Proteomes" id="UP000640485">
    <property type="component" value="Unassembled WGS sequence"/>
</dbReference>
<dbReference type="PANTHER" id="PTHR22911:SF6">
    <property type="entry name" value="SOLUTE CARRIER FAMILY 35 MEMBER G1"/>
    <property type="match status" value="1"/>
</dbReference>
<accession>A0A934SF44</accession>